<dbReference type="CDD" id="cd04301">
    <property type="entry name" value="NAT_SF"/>
    <property type="match status" value="1"/>
</dbReference>
<dbReference type="GO" id="GO:0016747">
    <property type="term" value="F:acyltransferase activity, transferring groups other than amino-acyl groups"/>
    <property type="evidence" value="ECO:0007669"/>
    <property type="project" value="InterPro"/>
</dbReference>
<gene>
    <name evidence="4" type="ORF">E6C55_03535</name>
</gene>
<feature type="domain" description="N-acetyltransferase" evidence="3">
    <location>
        <begin position="1"/>
        <end position="184"/>
    </location>
</feature>
<keyword evidence="5" id="KW-1185">Reference proteome</keyword>
<name>A0A4S4C755_9BACL</name>
<organism evidence="4 5">
    <name type="scientific">Cohnella fermenti</name>
    <dbReference type="NCBI Taxonomy" id="2565925"/>
    <lineage>
        <taxon>Bacteria</taxon>
        <taxon>Bacillati</taxon>
        <taxon>Bacillota</taxon>
        <taxon>Bacilli</taxon>
        <taxon>Bacillales</taxon>
        <taxon>Paenibacillaceae</taxon>
        <taxon>Cohnella</taxon>
    </lineage>
</organism>
<dbReference type="Gene3D" id="3.40.630.30">
    <property type="match status" value="1"/>
</dbReference>
<dbReference type="EMBL" id="SSOB01000003">
    <property type="protein sequence ID" value="THF83769.1"/>
    <property type="molecule type" value="Genomic_DNA"/>
</dbReference>
<dbReference type="InterPro" id="IPR016181">
    <property type="entry name" value="Acyl_CoA_acyltransferase"/>
</dbReference>
<dbReference type="Proteomes" id="UP000310636">
    <property type="component" value="Unassembled WGS sequence"/>
</dbReference>
<dbReference type="Pfam" id="PF00583">
    <property type="entry name" value="Acetyltransf_1"/>
    <property type="match status" value="1"/>
</dbReference>
<evidence type="ECO:0000259" key="3">
    <source>
        <dbReference type="PROSITE" id="PS51186"/>
    </source>
</evidence>
<dbReference type="PANTHER" id="PTHR43877">
    <property type="entry name" value="AMINOALKYLPHOSPHONATE N-ACETYLTRANSFERASE-RELATED-RELATED"/>
    <property type="match status" value="1"/>
</dbReference>
<evidence type="ECO:0000313" key="4">
    <source>
        <dbReference type="EMBL" id="THF83769.1"/>
    </source>
</evidence>
<evidence type="ECO:0000256" key="2">
    <source>
        <dbReference type="ARBA" id="ARBA00023315"/>
    </source>
</evidence>
<keyword evidence="2" id="KW-0012">Acyltransferase</keyword>
<evidence type="ECO:0000256" key="1">
    <source>
        <dbReference type="ARBA" id="ARBA00022679"/>
    </source>
</evidence>
<dbReference type="InterPro" id="IPR000182">
    <property type="entry name" value="GNAT_dom"/>
</dbReference>
<dbReference type="InterPro" id="IPR050832">
    <property type="entry name" value="Bact_Acetyltransf"/>
</dbReference>
<accession>A0A4S4C755</accession>
<dbReference type="PANTHER" id="PTHR43877:SF2">
    <property type="entry name" value="AMINOALKYLPHOSPHONATE N-ACETYLTRANSFERASE-RELATED"/>
    <property type="match status" value="1"/>
</dbReference>
<proteinExistence type="predicted"/>
<sequence>MTIRPATPRDAEPVVRLIVRAIHDIALQLTGETSEQAAARQLEQYCQTEGNRFSYRNILVKQSEGEVAGMILCYHGSDAPSLDKPIQDRLRATLGDANAVLDVEADPDEFYIDSFAVFEDYAGRGFGTELLDAAEAWAARLGHRKLALNVDYANERAHSLYLRLGYVQNKDVTINALPFRHMVKFI</sequence>
<dbReference type="RefSeq" id="WP_136368398.1">
    <property type="nucleotide sequence ID" value="NZ_SSOB01000003.1"/>
</dbReference>
<evidence type="ECO:0000313" key="5">
    <source>
        <dbReference type="Proteomes" id="UP000310636"/>
    </source>
</evidence>
<dbReference type="PROSITE" id="PS51186">
    <property type="entry name" value="GNAT"/>
    <property type="match status" value="1"/>
</dbReference>
<dbReference type="OrthoDB" id="5319888at2"/>
<dbReference type="AlphaFoldDB" id="A0A4S4C755"/>
<comment type="caution">
    <text evidence="4">The sequence shown here is derived from an EMBL/GenBank/DDBJ whole genome shotgun (WGS) entry which is preliminary data.</text>
</comment>
<dbReference type="SUPFAM" id="SSF55729">
    <property type="entry name" value="Acyl-CoA N-acyltransferases (Nat)"/>
    <property type="match status" value="1"/>
</dbReference>
<protein>
    <submittedName>
        <fullName evidence="4">GNAT family N-acetyltransferase</fullName>
    </submittedName>
</protein>
<reference evidence="4 5" key="1">
    <citation type="submission" date="2019-04" db="EMBL/GenBank/DDBJ databases">
        <title>Cohnella sp. nov. isolated from preserved vegetables.</title>
        <authorList>
            <person name="Lin S.-Y."/>
            <person name="Hung M.-H."/>
            <person name="Young C.-C."/>
        </authorList>
    </citation>
    <scope>NUCLEOTIDE SEQUENCE [LARGE SCALE GENOMIC DNA]</scope>
    <source>
        <strain evidence="4 5">CC-MHH1044</strain>
    </source>
</reference>
<keyword evidence="1 4" id="KW-0808">Transferase</keyword>